<reference evidence="2" key="1">
    <citation type="submission" date="2020-05" db="EMBL/GenBank/DDBJ databases">
        <authorList>
            <person name="Chiriac C."/>
            <person name="Salcher M."/>
            <person name="Ghai R."/>
            <person name="Kavagutti S V."/>
        </authorList>
    </citation>
    <scope>NUCLEOTIDE SEQUENCE</scope>
</reference>
<sequence length="452" mass="51059">MASPNDFAYFSKPSYQSPGDHGEKLPTPCGSKIQRQVLAEKVIRALSKYAYPFGEYLRDKVANEDFEVLHVFSPRREEGLYTPITDDAFFAEIAGAGFSAVRIYSKIVSSMNLEYSENAFVITNPNNYATINVIVRRSLSGQDDHPFRDISVNVNCLRQNKYGDLLVDQSLNPSSIARYAIENNIFEDIKARRFRLRNKENFSKQNHEEYFNLLDKKWKILSGCSLEQTSYQEKLTDKIARKIDAEMINQTKPGWMDPELDKDFVSFKDANPCGDVEVISQTAKKLKPGWTIEEKKPNNTIDSFKNEMNMAAYRATSLQIAKLVKSNIISFMKEKGTDQNKLDLIAELLDTTGGTAVVSAMLGIGLPYAPMVGDDPRIGKLADEFRVAGYSVAMDVVFSALMQYVTPEIIKAMKTLPPIEAKRIVIDDLPQIVEDYELIEDEVEQENLTISL</sequence>
<organism evidence="2">
    <name type="scientific">uncultured Caudovirales phage</name>
    <dbReference type="NCBI Taxonomy" id="2100421"/>
    <lineage>
        <taxon>Viruses</taxon>
        <taxon>Duplodnaviria</taxon>
        <taxon>Heunggongvirae</taxon>
        <taxon>Uroviricota</taxon>
        <taxon>Caudoviricetes</taxon>
        <taxon>Peduoviridae</taxon>
        <taxon>Maltschvirus</taxon>
        <taxon>Maltschvirus maltsch</taxon>
    </lineage>
</organism>
<dbReference type="EMBL" id="LR797252">
    <property type="protein sequence ID" value="CAB4196710.1"/>
    <property type="molecule type" value="Genomic_DNA"/>
</dbReference>
<gene>
    <name evidence="2" type="ORF">UFOVP1290_230</name>
</gene>
<protein>
    <submittedName>
        <fullName evidence="2">Uncharacterized protein</fullName>
    </submittedName>
</protein>
<proteinExistence type="predicted"/>
<evidence type="ECO:0000313" key="2">
    <source>
        <dbReference type="EMBL" id="CAB4196710.1"/>
    </source>
</evidence>
<feature type="region of interest" description="Disordered" evidence="1">
    <location>
        <begin position="1"/>
        <end position="25"/>
    </location>
</feature>
<name>A0A6J5RGM9_9CAUD</name>
<evidence type="ECO:0000256" key="1">
    <source>
        <dbReference type="SAM" id="MobiDB-lite"/>
    </source>
</evidence>
<accession>A0A6J5RGM9</accession>